<dbReference type="AlphaFoldDB" id="A0AAE0TFR5"/>
<sequence>MGEGDPKIGAAQLYRQEEKEINTLNNNLTNRKEKSWVQREEVGQDPTLSGPAMSSTAKQKSSRKHKDKTSICELSRLTR</sequence>
<reference evidence="2" key="1">
    <citation type="journal article" date="2021" name="Genome Biol. Evol.">
        <title>A High-Quality Reference Genome for a Parasitic Bivalve with Doubly Uniparental Inheritance (Bivalvia: Unionida).</title>
        <authorList>
            <person name="Smith C.H."/>
        </authorList>
    </citation>
    <scope>NUCLEOTIDE SEQUENCE</scope>
    <source>
        <strain evidence="2">CHS0354</strain>
    </source>
</reference>
<name>A0AAE0TFR5_9BIVA</name>
<evidence type="ECO:0000313" key="3">
    <source>
        <dbReference type="Proteomes" id="UP001195483"/>
    </source>
</evidence>
<dbReference type="EMBL" id="JAEAOA010001197">
    <property type="protein sequence ID" value="KAK3609560.1"/>
    <property type="molecule type" value="Genomic_DNA"/>
</dbReference>
<protein>
    <submittedName>
        <fullName evidence="2">Uncharacterized protein</fullName>
    </submittedName>
</protein>
<feature type="compositionally biased region" description="Basic and acidic residues" evidence="1">
    <location>
        <begin position="32"/>
        <end position="42"/>
    </location>
</feature>
<keyword evidence="3" id="KW-1185">Reference proteome</keyword>
<evidence type="ECO:0000313" key="2">
    <source>
        <dbReference type="EMBL" id="KAK3609560.1"/>
    </source>
</evidence>
<feature type="region of interest" description="Disordered" evidence="1">
    <location>
        <begin position="32"/>
        <end position="79"/>
    </location>
</feature>
<evidence type="ECO:0000256" key="1">
    <source>
        <dbReference type="SAM" id="MobiDB-lite"/>
    </source>
</evidence>
<reference evidence="2" key="3">
    <citation type="submission" date="2023-05" db="EMBL/GenBank/DDBJ databases">
        <authorList>
            <person name="Smith C.H."/>
        </authorList>
    </citation>
    <scope>NUCLEOTIDE SEQUENCE</scope>
    <source>
        <strain evidence="2">CHS0354</strain>
        <tissue evidence="2">Mantle</tissue>
    </source>
</reference>
<dbReference type="Proteomes" id="UP001195483">
    <property type="component" value="Unassembled WGS sequence"/>
</dbReference>
<proteinExistence type="predicted"/>
<comment type="caution">
    <text evidence="2">The sequence shown here is derived from an EMBL/GenBank/DDBJ whole genome shotgun (WGS) entry which is preliminary data.</text>
</comment>
<organism evidence="2 3">
    <name type="scientific">Potamilus streckersoni</name>
    <dbReference type="NCBI Taxonomy" id="2493646"/>
    <lineage>
        <taxon>Eukaryota</taxon>
        <taxon>Metazoa</taxon>
        <taxon>Spiralia</taxon>
        <taxon>Lophotrochozoa</taxon>
        <taxon>Mollusca</taxon>
        <taxon>Bivalvia</taxon>
        <taxon>Autobranchia</taxon>
        <taxon>Heteroconchia</taxon>
        <taxon>Palaeoheterodonta</taxon>
        <taxon>Unionida</taxon>
        <taxon>Unionoidea</taxon>
        <taxon>Unionidae</taxon>
        <taxon>Ambleminae</taxon>
        <taxon>Lampsilini</taxon>
        <taxon>Potamilus</taxon>
    </lineage>
</organism>
<reference evidence="2" key="2">
    <citation type="journal article" date="2021" name="Genome Biol. Evol.">
        <title>Developing a high-quality reference genome for a parasitic bivalve with doubly uniparental inheritance (Bivalvia: Unionida).</title>
        <authorList>
            <person name="Smith C.H."/>
        </authorList>
    </citation>
    <scope>NUCLEOTIDE SEQUENCE</scope>
    <source>
        <strain evidence="2">CHS0354</strain>
        <tissue evidence="2">Mantle</tissue>
    </source>
</reference>
<gene>
    <name evidence="2" type="ORF">CHS0354_019572</name>
</gene>
<accession>A0AAE0TFR5</accession>